<dbReference type="InterPro" id="IPR027417">
    <property type="entry name" value="P-loop_NTPase"/>
</dbReference>
<comment type="caution">
    <text evidence="2">The sequence shown here is derived from an EMBL/GenBank/DDBJ whole genome shotgun (WGS) entry which is preliminary data.</text>
</comment>
<dbReference type="GO" id="GO:0016887">
    <property type="term" value="F:ATP hydrolysis activity"/>
    <property type="evidence" value="ECO:0007669"/>
    <property type="project" value="InterPro"/>
</dbReference>
<dbReference type="PANTHER" id="PTHR40396">
    <property type="entry name" value="ATPASE-LIKE PROTEIN"/>
    <property type="match status" value="1"/>
</dbReference>
<protein>
    <recommendedName>
        <fullName evidence="1">ATPase AAA-type core domain-containing protein</fullName>
    </recommendedName>
</protein>
<dbReference type="Pfam" id="PF13304">
    <property type="entry name" value="AAA_21"/>
    <property type="match status" value="1"/>
</dbReference>
<feature type="domain" description="ATPase AAA-type core" evidence="1">
    <location>
        <begin position="184"/>
        <end position="254"/>
    </location>
</feature>
<dbReference type="EMBL" id="BHVP01000001">
    <property type="protein sequence ID" value="GCA73211.1"/>
    <property type="molecule type" value="Genomic_DNA"/>
</dbReference>
<dbReference type="PANTHER" id="PTHR40396:SF1">
    <property type="entry name" value="ATPASE AAA-TYPE CORE DOMAIN-CONTAINING PROTEIN"/>
    <property type="match status" value="1"/>
</dbReference>
<dbReference type="SUPFAM" id="SSF52540">
    <property type="entry name" value="P-loop containing nucleoside triphosphate hydrolases"/>
    <property type="match status" value="1"/>
</dbReference>
<reference evidence="2 3" key="1">
    <citation type="submission" date="2018-09" db="EMBL/GenBank/DDBJ databases">
        <title>Evolutionary history of phycoerythrin pigmentation in the water bloom-forming cyanobacterium Microcystis aeruginosa.</title>
        <authorList>
            <person name="Tanabe Y."/>
            <person name="Tanabe Y."/>
            <person name="Yamaguchi H."/>
        </authorList>
    </citation>
    <scope>NUCLEOTIDE SEQUENCE [LARGE SCALE GENOMIC DNA]</scope>
    <source>
        <strain evidence="2 3">NIES-2520</strain>
    </source>
</reference>
<evidence type="ECO:0000313" key="3">
    <source>
        <dbReference type="Proteomes" id="UP000324917"/>
    </source>
</evidence>
<proteinExistence type="predicted"/>
<evidence type="ECO:0000313" key="2">
    <source>
        <dbReference type="EMBL" id="GCA73211.1"/>
    </source>
</evidence>
<dbReference type="InterPro" id="IPR003959">
    <property type="entry name" value="ATPase_AAA_core"/>
</dbReference>
<dbReference type="Gene3D" id="3.40.50.300">
    <property type="entry name" value="P-loop containing nucleotide triphosphate hydrolases"/>
    <property type="match status" value="1"/>
</dbReference>
<dbReference type="RefSeq" id="WP_253880953.1">
    <property type="nucleotide sequence ID" value="NZ_BHVP01000001.1"/>
</dbReference>
<name>A0A5A5RJF4_MICAE</name>
<accession>A0A5A5RJF4</accession>
<gene>
    <name evidence="2" type="ORF">MiTe_00025</name>
</gene>
<dbReference type="Proteomes" id="UP000324917">
    <property type="component" value="Unassembled WGS sequence"/>
</dbReference>
<organism evidence="2 3">
    <name type="scientific">Microcystis aeruginosa NIES-2520</name>
    <dbReference type="NCBI Taxonomy" id="2303982"/>
    <lineage>
        <taxon>Bacteria</taxon>
        <taxon>Bacillati</taxon>
        <taxon>Cyanobacteriota</taxon>
        <taxon>Cyanophyceae</taxon>
        <taxon>Oscillatoriophycideae</taxon>
        <taxon>Chroococcales</taxon>
        <taxon>Microcystaceae</taxon>
        <taxon>Microcystis</taxon>
    </lineage>
</organism>
<evidence type="ECO:0000259" key="1">
    <source>
        <dbReference type="Pfam" id="PF13304"/>
    </source>
</evidence>
<dbReference type="AlphaFoldDB" id="A0A5A5RJF4"/>
<sequence>MLPTDIDDTTNDNSLENSFSWNDSCQYIDGDQELLWKTEFGLTSFNNNGEPIFAILGNTTSLRQSNIPGNSSLNSPPEMQWVYAILKGIRLLGKAPIRRTSRRQPSLLKVTSKKISASRFDLADTLARRIFRWVGTDDFDELENVCQRIGLAKKITVQKFVLSEHSGQTGQDKDEEYIASVLLDGVNIGLLSDGTLRVLSILIEIIAHYPNATTIIEEPETQIHPAMLAKLLNEIKSYTWDENLIISTHSPQVVAWTKPENISLVYRNQGRTSVRKLEEGEIEKVVEHLCEEGDLGDWIYSGILDE</sequence>
<dbReference type="GO" id="GO:0005524">
    <property type="term" value="F:ATP binding"/>
    <property type="evidence" value="ECO:0007669"/>
    <property type="project" value="InterPro"/>
</dbReference>